<feature type="domain" description="Aldehyde oxidase/xanthine dehydrogenase a/b hammerhead" evidence="3">
    <location>
        <begin position="21"/>
        <end position="126"/>
    </location>
</feature>
<dbReference type="Pfam" id="PF20256">
    <property type="entry name" value="MoCoBD_2"/>
    <property type="match status" value="1"/>
</dbReference>
<dbReference type="PANTHER" id="PTHR11908:SF132">
    <property type="entry name" value="ALDEHYDE OXIDASE 1-RELATED"/>
    <property type="match status" value="1"/>
</dbReference>
<evidence type="ECO:0000313" key="4">
    <source>
        <dbReference type="EMBL" id="MDT8900512.1"/>
    </source>
</evidence>
<dbReference type="SMART" id="SM01008">
    <property type="entry name" value="Ald_Xan_dh_C"/>
    <property type="match status" value="1"/>
</dbReference>
<protein>
    <submittedName>
        <fullName evidence="4">Xanthine dehydrogenase family protein molybdopterin-binding subunit</fullName>
    </submittedName>
</protein>
<dbReference type="EMBL" id="JAUOZS010000001">
    <property type="protein sequence ID" value="MDT8900512.1"/>
    <property type="molecule type" value="Genomic_DNA"/>
</dbReference>
<evidence type="ECO:0000256" key="2">
    <source>
        <dbReference type="ARBA" id="ARBA00023002"/>
    </source>
</evidence>
<evidence type="ECO:0000259" key="3">
    <source>
        <dbReference type="SMART" id="SM01008"/>
    </source>
</evidence>
<gene>
    <name evidence="4" type="ORF">Q4T40_04575</name>
</gene>
<dbReference type="InterPro" id="IPR016208">
    <property type="entry name" value="Ald_Oxase/xanthine_DH-like"/>
</dbReference>
<dbReference type="InterPro" id="IPR000674">
    <property type="entry name" value="Ald_Oxase/Xan_DH_a/b"/>
</dbReference>
<dbReference type="InterPro" id="IPR046867">
    <property type="entry name" value="AldOxase/xan_DH_MoCoBD2"/>
</dbReference>
<accession>A0ABU3NWI1</accession>
<dbReference type="Gene3D" id="3.90.1170.50">
    <property type="entry name" value="Aldehyde oxidase/xanthine dehydrogenase, a/b hammerhead"/>
    <property type="match status" value="1"/>
</dbReference>
<evidence type="ECO:0000256" key="1">
    <source>
        <dbReference type="ARBA" id="ARBA00022505"/>
    </source>
</evidence>
<sequence>MAEHRVLGKSVLRQDAVDKVTGAAQFVDDIQFGPTLLHVKILRSPHPHARVVSVDTAEAEKVPGVKAIVTGRDCRSYIGLYLADRTVYATDKVRFVGEPVAGVAADSVEAASKAVNLIKVEYQPLPGVFDPVSGALGREGLLHENPSASDLWWQGLPCIVTKSPGALLHEHLGEYQCAPFIHPVPGTNISNHFKLRKGDVDRGFAAADVITENVYTLPHIQHSQIEPHSAVAHFDRAGKLTLWASSQSPNAVRKLIATAFELPMSKIRVITPYVGGGFGGKAGVTCEALVVPLAKRLPGYHLKLTLTREEVFQATFVRQALVARLKTGADRTGRLVAMEAELFWDGGAYTEYGVNITRSGGYCSSGPYEIPNIKTDSYCVYTNHPVGGPMRGFGMPEIHWGIEQQMDILAAKLGMDPLAFRRMNALREGRPGAFGGAMEGATLVDTIDAVAAKCGWGTPLPPASAPHKARGRGIACMYKAPSMPPNAQSSAILKLNEDGSVHVLTTAMEIGQGSLTALAQIAAEELGVAADKVVVTLPDTDYTPYEWQTVASRISYSAGNAVLAAARDAKTQLLAVAAQVLEIPAAELVIEDGQIFPPAKPTRKLAISDIAMGYLLPEGAIGGPVIGRGSFIPAGITGLDKDTGQGDKPAAFWTYGTQVADVEVDTKTGEITVLKVTAAYEVGKVINPAMAKGQVQGGIVQGLGSALYEHLVLSEGKYLNGDFVDYKIPTATDTPEMDVILLETSPQADGPFGIKGIAEPTMVPTAPAIANAVYNATGVRINDLPLAAEKVLAALMKQQTRGK</sequence>
<keyword evidence="2" id="KW-0560">Oxidoreductase</keyword>
<dbReference type="RefSeq" id="WP_413779050.1">
    <property type="nucleotide sequence ID" value="NZ_JAUOZS010000001.1"/>
</dbReference>
<keyword evidence="1" id="KW-0500">Molybdenum</keyword>
<keyword evidence="5" id="KW-1185">Reference proteome</keyword>
<dbReference type="SUPFAM" id="SSF56003">
    <property type="entry name" value="Molybdenum cofactor-binding domain"/>
    <property type="match status" value="1"/>
</dbReference>
<dbReference type="InterPro" id="IPR036856">
    <property type="entry name" value="Ald_Oxase/Xan_DH_a/b_sf"/>
</dbReference>
<evidence type="ECO:0000313" key="5">
    <source>
        <dbReference type="Proteomes" id="UP001254848"/>
    </source>
</evidence>
<dbReference type="Proteomes" id="UP001254848">
    <property type="component" value="Unassembled WGS sequence"/>
</dbReference>
<organism evidence="4 5">
    <name type="scientific">Anaeroselena agilis</name>
    <dbReference type="NCBI Taxonomy" id="3063788"/>
    <lineage>
        <taxon>Bacteria</taxon>
        <taxon>Bacillati</taxon>
        <taxon>Bacillota</taxon>
        <taxon>Negativicutes</taxon>
        <taxon>Acetonemataceae</taxon>
        <taxon>Anaeroselena</taxon>
    </lineage>
</organism>
<proteinExistence type="predicted"/>
<dbReference type="Pfam" id="PF02738">
    <property type="entry name" value="MoCoBD_1"/>
    <property type="match status" value="1"/>
</dbReference>
<reference evidence="4 5" key="1">
    <citation type="submission" date="2023-07" db="EMBL/GenBank/DDBJ databases">
        <title>The novel representative of Negativicutes class, Anaeroselena agilis gen. nov. sp. nov.</title>
        <authorList>
            <person name="Prokofeva M.I."/>
            <person name="Elcheninov A.G."/>
            <person name="Klyukina A."/>
            <person name="Kublanov I.V."/>
            <person name="Frolov E.N."/>
            <person name="Podosokorskaya O.A."/>
        </authorList>
    </citation>
    <scope>NUCLEOTIDE SEQUENCE [LARGE SCALE GENOMIC DNA]</scope>
    <source>
        <strain evidence="4 5">4137-cl</strain>
    </source>
</reference>
<dbReference type="Gene3D" id="3.30.365.10">
    <property type="entry name" value="Aldehyde oxidase/xanthine dehydrogenase, molybdopterin binding domain"/>
    <property type="match status" value="4"/>
</dbReference>
<comment type="caution">
    <text evidence="4">The sequence shown here is derived from an EMBL/GenBank/DDBJ whole genome shotgun (WGS) entry which is preliminary data.</text>
</comment>
<dbReference type="PANTHER" id="PTHR11908">
    <property type="entry name" value="XANTHINE DEHYDROGENASE"/>
    <property type="match status" value="1"/>
</dbReference>
<dbReference type="InterPro" id="IPR037165">
    <property type="entry name" value="AldOxase/xan_DH_Mopterin-bd_sf"/>
</dbReference>
<dbReference type="Pfam" id="PF01315">
    <property type="entry name" value="Ald_Xan_dh_C"/>
    <property type="match status" value="1"/>
</dbReference>
<dbReference type="SUPFAM" id="SSF54665">
    <property type="entry name" value="CO dehydrogenase molybdoprotein N-domain-like"/>
    <property type="match status" value="1"/>
</dbReference>
<dbReference type="InterPro" id="IPR008274">
    <property type="entry name" value="AldOxase/xan_DH_MoCoBD1"/>
</dbReference>
<name>A0ABU3NWI1_9FIRM</name>